<keyword evidence="1" id="KW-0732">Signal</keyword>
<reference evidence="3" key="1">
    <citation type="submission" date="2024-04" db="EMBL/GenBank/DDBJ databases">
        <title>Phylogenomic analyses of a clade within the roseobacter group suggest taxonomic reassignments of species of the genera Aestuariivita, Citreicella, Loktanella, Nautella, Pelagibaca, Ruegeria, Thalassobius, Thiobacimonas and Tropicibacter, and the proposal o.</title>
        <authorList>
            <person name="Jeon C.O."/>
        </authorList>
    </citation>
    <scope>NUCLEOTIDE SEQUENCE [LARGE SCALE GENOMIC DNA]</scope>
    <source>
        <strain evidence="3">SS1-5</strain>
    </source>
</reference>
<name>A0AAN0M9I4_9RHOB</name>
<dbReference type="AlphaFoldDB" id="A0AAN0M9I4"/>
<dbReference type="EMBL" id="CP151767">
    <property type="protein sequence ID" value="WZU67536.1"/>
    <property type="molecule type" value="Genomic_DNA"/>
</dbReference>
<dbReference type="SUPFAM" id="SSF51261">
    <property type="entry name" value="Duplicated hybrid motif"/>
    <property type="match status" value="1"/>
</dbReference>
<dbReference type="Proteomes" id="UP001470809">
    <property type="component" value="Chromosome"/>
</dbReference>
<feature type="signal peptide" evidence="1">
    <location>
        <begin position="1"/>
        <end position="16"/>
    </location>
</feature>
<proteinExistence type="predicted"/>
<reference evidence="2 3" key="2">
    <citation type="submission" date="2024-08" db="EMBL/GenBank/DDBJ databases">
        <title>Phylogenomic analyses of a clade within the roseobacter group suggest taxonomic reassignments of species of the genera Aestuariivita, Citreicella, Loktanella, Nautella, Pelagibaca, Ruegeria, Thalassobius, Thiobacimonas and Tropicibacter, and the proposal o.</title>
        <authorList>
            <person name="Jeon C.O."/>
        </authorList>
    </citation>
    <scope>NUCLEOTIDE SEQUENCE [LARGE SCALE GENOMIC DNA]</scope>
    <source>
        <strain evidence="2 3">SS1-5</strain>
    </source>
</reference>
<keyword evidence="3" id="KW-1185">Reference proteome</keyword>
<dbReference type="GO" id="GO:0016787">
    <property type="term" value="F:hydrolase activity"/>
    <property type="evidence" value="ECO:0007669"/>
    <property type="project" value="UniProtKB-KW"/>
</dbReference>
<dbReference type="KEGG" id="yrh:AABB31_21870"/>
<feature type="chain" id="PRO_5043019199" evidence="1">
    <location>
        <begin position="17"/>
        <end position="356"/>
    </location>
</feature>
<accession>A0AAN0M9I4</accession>
<evidence type="ECO:0000313" key="2">
    <source>
        <dbReference type="EMBL" id="WZU67536.1"/>
    </source>
</evidence>
<dbReference type="InterPro" id="IPR011055">
    <property type="entry name" value="Dup_hybrid_motif"/>
</dbReference>
<dbReference type="Gene3D" id="2.70.70.10">
    <property type="entry name" value="Glucose Permease (Domain IIA)"/>
    <property type="match status" value="1"/>
</dbReference>
<organism evidence="2 3">
    <name type="scientific">Yoonia rhodophyticola</name>
    <dbReference type="NCBI Taxonomy" id="3137370"/>
    <lineage>
        <taxon>Bacteria</taxon>
        <taxon>Pseudomonadati</taxon>
        <taxon>Pseudomonadota</taxon>
        <taxon>Alphaproteobacteria</taxon>
        <taxon>Rhodobacterales</taxon>
        <taxon>Paracoccaceae</taxon>
        <taxon>Yoonia</taxon>
    </lineage>
</organism>
<evidence type="ECO:0000256" key="1">
    <source>
        <dbReference type="SAM" id="SignalP"/>
    </source>
</evidence>
<protein>
    <submittedName>
        <fullName evidence="2">Murein hydrolase activator EnvC</fullName>
    </submittedName>
</protein>
<sequence length="356" mass="36829">MRLAAFLICLAMPLAAQTPEETAAARLEAANAQLQAAQTSGERVAALTETVRAYEEGLAAMRDGLRQIAAREAALKATFDATQDELGELLGALQSVARTPAPVINAHPQGVVAAARAAGVLADLTPALQTRANALRTQIDEIGALRTSREETTARLQAGLIGAQDARSALGLAISERRDLPARFDEDPVQTAILLASTATLAAFTDALTAQLPTAEAALEPAGDLPLPVRGYALPDDGSGRPGVRIAGPANGLVTTPVPATLLFQGPLLDYGTVIILEPAADLLFIFAGLEQTFGTVGQIIPAGSPVGMLGGAAPADDAELSENYAIETGQSTQSLYLEVRQGQSPVNPDAWFALE</sequence>
<dbReference type="RefSeq" id="WP_342076847.1">
    <property type="nucleotide sequence ID" value="NZ_CP151767.2"/>
</dbReference>
<evidence type="ECO:0000313" key="3">
    <source>
        <dbReference type="Proteomes" id="UP001470809"/>
    </source>
</evidence>
<keyword evidence="2" id="KW-0378">Hydrolase</keyword>
<gene>
    <name evidence="2" type="ORF">AABB31_21870</name>
</gene>